<comment type="caution">
    <text evidence="2">The sequence shown here is derived from an EMBL/GenBank/DDBJ whole genome shotgun (WGS) entry which is preliminary data.</text>
</comment>
<proteinExistence type="predicted"/>
<feature type="signal peptide" evidence="1">
    <location>
        <begin position="1"/>
        <end position="28"/>
    </location>
</feature>
<reference evidence="2" key="1">
    <citation type="submission" date="2020-07" db="EMBL/GenBank/DDBJ databases">
        <title>Genome sequence and genetic diversity analysis of an under-domesticated orphan crop, white fonio (Digitaria exilis).</title>
        <authorList>
            <person name="Bennetzen J.L."/>
            <person name="Chen S."/>
            <person name="Ma X."/>
            <person name="Wang X."/>
            <person name="Yssel A.E.J."/>
            <person name="Chaluvadi S.R."/>
            <person name="Johnson M."/>
            <person name="Gangashetty P."/>
            <person name="Hamidou F."/>
            <person name="Sanogo M.D."/>
            <person name="Zwaenepoel A."/>
            <person name="Wallace J."/>
            <person name="Van De Peer Y."/>
            <person name="Van Deynze A."/>
        </authorList>
    </citation>
    <scope>NUCLEOTIDE SEQUENCE</scope>
    <source>
        <tissue evidence="2">Leaves</tissue>
    </source>
</reference>
<evidence type="ECO:0000256" key="1">
    <source>
        <dbReference type="SAM" id="SignalP"/>
    </source>
</evidence>
<evidence type="ECO:0000313" key="3">
    <source>
        <dbReference type="Proteomes" id="UP000636709"/>
    </source>
</evidence>
<sequence length="108" mass="11363">MEAATMLKMAACCIVLVVFLSVSPPAMADIQDDCRASCAPRCDGLSVDFCNKVIDIAPVLKTLSFFFTTCKVRVSSLCSLLCVDICDANTVTPAPPASSPPPPPCTPH</sequence>
<dbReference type="Proteomes" id="UP000636709">
    <property type="component" value="Unassembled WGS sequence"/>
</dbReference>
<dbReference type="OrthoDB" id="686460at2759"/>
<dbReference type="AlphaFoldDB" id="A0A835EBI3"/>
<evidence type="ECO:0000313" key="2">
    <source>
        <dbReference type="EMBL" id="KAF8673031.1"/>
    </source>
</evidence>
<dbReference type="EMBL" id="JACEFO010002210">
    <property type="protein sequence ID" value="KAF8673031.1"/>
    <property type="molecule type" value="Genomic_DNA"/>
</dbReference>
<protein>
    <submittedName>
        <fullName evidence="2">Uncharacterized protein</fullName>
    </submittedName>
</protein>
<name>A0A835EBI3_9POAL</name>
<feature type="chain" id="PRO_5032507314" evidence="1">
    <location>
        <begin position="29"/>
        <end position="108"/>
    </location>
</feature>
<keyword evidence="1" id="KW-0732">Signal</keyword>
<accession>A0A835EBI3</accession>
<organism evidence="2 3">
    <name type="scientific">Digitaria exilis</name>
    <dbReference type="NCBI Taxonomy" id="1010633"/>
    <lineage>
        <taxon>Eukaryota</taxon>
        <taxon>Viridiplantae</taxon>
        <taxon>Streptophyta</taxon>
        <taxon>Embryophyta</taxon>
        <taxon>Tracheophyta</taxon>
        <taxon>Spermatophyta</taxon>
        <taxon>Magnoliopsida</taxon>
        <taxon>Liliopsida</taxon>
        <taxon>Poales</taxon>
        <taxon>Poaceae</taxon>
        <taxon>PACMAD clade</taxon>
        <taxon>Panicoideae</taxon>
        <taxon>Panicodae</taxon>
        <taxon>Paniceae</taxon>
        <taxon>Anthephorinae</taxon>
        <taxon>Digitaria</taxon>
    </lineage>
</organism>
<gene>
    <name evidence="2" type="ORF">HU200_049104</name>
</gene>
<keyword evidence="3" id="KW-1185">Reference proteome</keyword>